<comment type="caution">
    <text evidence="1">The sequence shown here is derived from an EMBL/GenBank/DDBJ whole genome shotgun (WGS) entry which is preliminary data.</text>
</comment>
<evidence type="ECO:0000313" key="2">
    <source>
        <dbReference type="Proteomes" id="UP000649753"/>
    </source>
</evidence>
<sequence length="123" mass="13729">MESWGSGHDRGQEAYDRGFDLFEQERWSEAAEEFAKVNEGVRGSLWMSARLLCGTSLVRAGRPAEAIDPLQEGLRLDPEWPDGHRVLAFVLGRVERFDEANIHIAQAARLGHPQAVATMKELG</sequence>
<dbReference type="InterPro" id="IPR011990">
    <property type="entry name" value="TPR-like_helical_dom_sf"/>
</dbReference>
<dbReference type="EMBL" id="JADBEB010000001">
    <property type="protein sequence ID" value="MBE1488227.1"/>
    <property type="molecule type" value="Genomic_DNA"/>
</dbReference>
<keyword evidence="2" id="KW-1185">Reference proteome</keyword>
<evidence type="ECO:0000313" key="1">
    <source>
        <dbReference type="EMBL" id="MBE1488227.1"/>
    </source>
</evidence>
<name>A0A927M568_9ACTN</name>
<gene>
    <name evidence="1" type="ORF">H4W31_003865</name>
</gene>
<organism evidence="1 2">
    <name type="scientific">Plantactinospora soyae</name>
    <dbReference type="NCBI Taxonomy" id="1544732"/>
    <lineage>
        <taxon>Bacteria</taxon>
        <taxon>Bacillati</taxon>
        <taxon>Actinomycetota</taxon>
        <taxon>Actinomycetes</taxon>
        <taxon>Micromonosporales</taxon>
        <taxon>Micromonosporaceae</taxon>
        <taxon>Plantactinospora</taxon>
    </lineage>
</organism>
<accession>A0A927M568</accession>
<dbReference type="GO" id="GO:0006508">
    <property type="term" value="P:proteolysis"/>
    <property type="evidence" value="ECO:0007669"/>
    <property type="project" value="UniProtKB-KW"/>
</dbReference>
<protein>
    <submittedName>
        <fullName evidence="1">Zn-dependent protease</fullName>
    </submittedName>
</protein>
<dbReference type="GO" id="GO:0008233">
    <property type="term" value="F:peptidase activity"/>
    <property type="evidence" value="ECO:0007669"/>
    <property type="project" value="UniProtKB-KW"/>
</dbReference>
<dbReference type="AlphaFoldDB" id="A0A927M568"/>
<reference evidence="1" key="1">
    <citation type="submission" date="2020-10" db="EMBL/GenBank/DDBJ databases">
        <title>Sequencing the genomes of 1000 actinobacteria strains.</title>
        <authorList>
            <person name="Klenk H.-P."/>
        </authorList>
    </citation>
    <scope>NUCLEOTIDE SEQUENCE</scope>
    <source>
        <strain evidence="1">DSM 46832</strain>
    </source>
</reference>
<keyword evidence="1" id="KW-0378">Hydrolase</keyword>
<dbReference type="Proteomes" id="UP000649753">
    <property type="component" value="Unassembled WGS sequence"/>
</dbReference>
<dbReference type="Gene3D" id="1.25.40.10">
    <property type="entry name" value="Tetratricopeptide repeat domain"/>
    <property type="match status" value="1"/>
</dbReference>
<keyword evidence="1" id="KW-0645">Protease</keyword>
<proteinExistence type="predicted"/>
<dbReference type="SUPFAM" id="SSF48452">
    <property type="entry name" value="TPR-like"/>
    <property type="match status" value="1"/>
</dbReference>
<dbReference type="RefSeq" id="WP_192767932.1">
    <property type="nucleotide sequence ID" value="NZ_JADBEB010000001.1"/>
</dbReference>